<proteinExistence type="evidence at transcript level"/>
<evidence type="ECO:0000256" key="4">
    <source>
        <dbReference type="ARBA" id="ARBA00022989"/>
    </source>
</evidence>
<organism evidence="8">
    <name type="scientific">Daphnia similis</name>
    <dbReference type="NCBI Taxonomy" id="35528"/>
    <lineage>
        <taxon>Eukaryota</taxon>
        <taxon>Metazoa</taxon>
        <taxon>Ecdysozoa</taxon>
        <taxon>Arthropoda</taxon>
        <taxon>Crustacea</taxon>
        <taxon>Branchiopoda</taxon>
        <taxon>Diplostraca</taxon>
        <taxon>Cladocera</taxon>
        <taxon>Anomopoda</taxon>
        <taxon>Daphniidae</taxon>
        <taxon>Daphnia</taxon>
        <taxon>Daphnia similis group</taxon>
    </lineage>
</organism>
<dbReference type="PANTHER" id="PTHR20855:SF3">
    <property type="entry name" value="LD03007P"/>
    <property type="match status" value="1"/>
</dbReference>
<sequence>MVAPRVSSDEEESDLIRLPKDTAAQEVFAEYQMEVMTKPIVTQFGFADSQFNDSEDQLRPQPETLANIALPQEGDELTQQSELFEQVCNERMHTRPKTLNDDGDDHDDDEDNETWLQSRRRSSENASTIRPELASDEDNTIADVANDSMDIDSLDPKPTEAYQPTLIEQMANIVSHGACILPAVYATLLLIQRATTPTQFWAGLIYGIALVLLFTVSAAFHTTCCLCNNSKYLQIREVLHRGDRAMIYIFIASSYFPWLSLVPNVNITAEVTNKSSSSLLPTLLSWCGVSSLVAADLRWLVWFLAAMGILYQQIFHEKYKWLETLIYVLIGLLPSLPFVHGDEFQGVWELKLGGACYIIGLIFFKADGRIPLAHAIWHIHVALGASIHYYAVFSYLIG</sequence>
<reference evidence="8" key="1">
    <citation type="submission" date="2018-08" db="EMBL/GenBank/DDBJ databases">
        <authorList>
            <person name="Cornetti L."/>
        </authorList>
    </citation>
    <scope>NUCLEOTIDE SEQUENCE</scope>
    <source>
        <strain evidence="8">IL-KYN-4</strain>
        <strain evidence="9">IL-NS-13</strain>
    </source>
</reference>
<evidence type="ECO:0000256" key="5">
    <source>
        <dbReference type="ARBA" id="ARBA00023136"/>
    </source>
</evidence>
<feature type="transmembrane region" description="Helical" evidence="7">
    <location>
        <begin position="173"/>
        <end position="191"/>
    </location>
</feature>
<feature type="transmembrane region" description="Helical" evidence="7">
    <location>
        <begin position="376"/>
        <end position="397"/>
    </location>
</feature>
<dbReference type="Pfam" id="PF03006">
    <property type="entry name" value="HlyIII"/>
    <property type="match status" value="1"/>
</dbReference>
<accession>A0A4Y7N225</accession>
<evidence type="ECO:0000256" key="1">
    <source>
        <dbReference type="ARBA" id="ARBA00004141"/>
    </source>
</evidence>
<keyword evidence="4 7" id="KW-1133">Transmembrane helix</keyword>
<keyword evidence="5 7" id="KW-0472">Membrane</keyword>
<feature type="transmembrane region" description="Helical" evidence="7">
    <location>
        <begin position="203"/>
        <end position="224"/>
    </location>
</feature>
<evidence type="ECO:0000313" key="9">
    <source>
        <dbReference type="EMBL" id="SVE87704.1"/>
    </source>
</evidence>
<dbReference type="EMBL" id="LR018085">
    <property type="protein sequence ID" value="SVE87704.1"/>
    <property type="molecule type" value="mRNA"/>
</dbReference>
<evidence type="ECO:0000256" key="7">
    <source>
        <dbReference type="SAM" id="Phobius"/>
    </source>
</evidence>
<keyword evidence="3 7" id="KW-0812">Transmembrane</keyword>
<dbReference type="InterPro" id="IPR004254">
    <property type="entry name" value="AdipoR/HlyIII-related"/>
</dbReference>
<evidence type="ECO:0000256" key="6">
    <source>
        <dbReference type="SAM" id="MobiDB-lite"/>
    </source>
</evidence>
<feature type="transmembrane region" description="Helical" evidence="7">
    <location>
        <begin position="245"/>
        <end position="263"/>
    </location>
</feature>
<comment type="similarity">
    <text evidence="2">Belongs to the ADIPOR family.</text>
</comment>
<comment type="subcellular location">
    <subcellularLocation>
        <location evidence="1">Membrane</location>
        <topology evidence="1">Multi-pass membrane protein</topology>
    </subcellularLocation>
</comment>
<name>A0A4Y7N225_9CRUS</name>
<feature type="region of interest" description="Disordered" evidence="6">
    <location>
        <begin position="95"/>
        <end position="140"/>
    </location>
</feature>
<evidence type="ECO:0000313" key="8">
    <source>
        <dbReference type="EMBL" id="SVE87080.1"/>
    </source>
</evidence>
<dbReference type="EMBL" id="LR017461">
    <property type="protein sequence ID" value="SVE87080.1"/>
    <property type="molecule type" value="mRNA"/>
</dbReference>
<feature type="compositionally biased region" description="Acidic residues" evidence="6">
    <location>
        <begin position="101"/>
        <end position="113"/>
    </location>
</feature>
<dbReference type="PANTHER" id="PTHR20855">
    <property type="entry name" value="ADIPOR/PROGESTIN RECEPTOR-RELATED"/>
    <property type="match status" value="1"/>
</dbReference>
<dbReference type="AlphaFoldDB" id="A0A4Y7N225"/>
<gene>
    <name evidence="8" type="primary">EOG090X0FVK</name>
</gene>
<protein>
    <submittedName>
        <fullName evidence="8">EOG090X0FVK</fullName>
    </submittedName>
</protein>
<dbReference type="GO" id="GO:0016020">
    <property type="term" value="C:membrane"/>
    <property type="evidence" value="ECO:0007669"/>
    <property type="project" value="UniProtKB-SubCell"/>
</dbReference>
<evidence type="ECO:0000256" key="2">
    <source>
        <dbReference type="ARBA" id="ARBA00007018"/>
    </source>
</evidence>
<feature type="transmembrane region" description="Helical" evidence="7">
    <location>
        <begin position="283"/>
        <end position="309"/>
    </location>
</feature>
<feature type="transmembrane region" description="Helical" evidence="7">
    <location>
        <begin position="321"/>
        <end position="340"/>
    </location>
</feature>
<evidence type="ECO:0000256" key="3">
    <source>
        <dbReference type="ARBA" id="ARBA00022692"/>
    </source>
</evidence>